<evidence type="ECO:0000259" key="2">
    <source>
        <dbReference type="Pfam" id="PF19830"/>
    </source>
</evidence>
<comment type="caution">
    <text evidence="4">The sequence shown here is derived from an EMBL/GenBank/DDBJ whole genome shotgun (WGS) entry which is preliminary data.</text>
</comment>
<protein>
    <submittedName>
        <fullName evidence="4">DUF6311 domain-containing protein</fullName>
    </submittedName>
</protein>
<keyword evidence="1" id="KW-0472">Membrane</keyword>
<accession>A0ABT3NPH9</accession>
<feature type="transmembrane region" description="Helical" evidence="1">
    <location>
        <begin position="355"/>
        <end position="375"/>
    </location>
</feature>
<dbReference type="RefSeq" id="WP_301587674.1">
    <property type="nucleotide sequence ID" value="NZ_JAPFQI010000001.1"/>
</dbReference>
<keyword evidence="5" id="KW-1185">Reference proteome</keyword>
<reference evidence="4 5" key="1">
    <citation type="submission" date="2022-10" db="EMBL/GenBank/DDBJ databases">
        <title>Roseococcus glaciei nov., sp. nov., isolated from glacier.</title>
        <authorList>
            <person name="Liu Q."/>
            <person name="Xin Y.-H."/>
        </authorList>
    </citation>
    <scope>NUCLEOTIDE SEQUENCE [LARGE SCALE GENOMIC DNA]</scope>
    <source>
        <strain evidence="4 5">MDT2-1-1</strain>
    </source>
</reference>
<dbReference type="InterPro" id="IPR046278">
    <property type="entry name" value="DUF6311"/>
</dbReference>
<dbReference type="Pfam" id="PF19830">
    <property type="entry name" value="DUF6311"/>
    <property type="match status" value="1"/>
</dbReference>
<dbReference type="EMBL" id="JAPFQI010000001">
    <property type="protein sequence ID" value="MCW8084061.1"/>
    <property type="molecule type" value="Genomic_DNA"/>
</dbReference>
<feature type="transmembrane region" description="Helical" evidence="1">
    <location>
        <begin position="161"/>
        <end position="179"/>
    </location>
</feature>
<name>A0ABT3NPH9_9PROT</name>
<dbReference type="InterPro" id="IPR058671">
    <property type="entry name" value="DUF6311_C"/>
</dbReference>
<feature type="domain" description="DUF6311" evidence="3">
    <location>
        <begin position="421"/>
        <end position="523"/>
    </location>
</feature>
<keyword evidence="1" id="KW-1133">Transmembrane helix</keyword>
<proteinExistence type="predicted"/>
<gene>
    <name evidence="4" type="ORF">OF850_00335</name>
</gene>
<feature type="transmembrane region" description="Helical" evidence="1">
    <location>
        <begin position="223"/>
        <end position="242"/>
    </location>
</feature>
<feature type="transmembrane region" description="Helical" evidence="1">
    <location>
        <begin position="185"/>
        <end position="211"/>
    </location>
</feature>
<feature type="transmembrane region" description="Helical" evidence="1">
    <location>
        <begin position="12"/>
        <end position="35"/>
    </location>
</feature>
<feature type="transmembrane region" description="Helical" evidence="1">
    <location>
        <begin position="110"/>
        <end position="131"/>
    </location>
</feature>
<sequence length="525" mass="56111">MMPGRSTIWPDRGAAPVAALLGATLTLVIFGLGIVPPWRTGWMLSGVPGPDPVQYWLGWAFFRDDAWRLPPGLSPRFGMELGSSIFFSDSIPLLAFLFKALRPALAVDQYWGMWLLLCGALQGLFGALALRRLGLDALGQVMGAGLLVLQPMLLNRMGGHFALAGQWLLLAGLWMHLAPSTARRPWGWVLLAGAAALIHSYLLPMVLALWLADALRRRAWVEAPLVLGAALAALWAAGFLSLRTGHGGAGYGAMQLDLLAPFDGGYWSGFLPVLPGPGHPEVGASYLGLGGLLLLPFLLRAPWRRFSAPLALVLLLMLGFAVTHRPSVAGVQATLFPLPPALVELAGALRASERFFWPIAYALLLLSMAGLARWLGPRRSGLALAVLLAVQAVDLRPGIARLGSFFPSTEATLPLRLSDPFWAEAARKAHAIRAVPAANQGPFWEEVAVLAARHGLATDAAYLARADAAVAAQIAEAVLDRLRRGEPEPGVIYVLRDEVALEAARAGMAASLRRVDGVWVIPPAP</sequence>
<keyword evidence="1" id="KW-0812">Transmembrane</keyword>
<feature type="transmembrane region" description="Helical" evidence="1">
    <location>
        <begin position="282"/>
        <end position="299"/>
    </location>
</feature>
<feature type="domain" description="DUF6311" evidence="2">
    <location>
        <begin position="19"/>
        <end position="396"/>
    </location>
</feature>
<feature type="transmembrane region" description="Helical" evidence="1">
    <location>
        <begin position="311"/>
        <end position="335"/>
    </location>
</feature>
<evidence type="ECO:0000256" key="1">
    <source>
        <dbReference type="SAM" id="Phobius"/>
    </source>
</evidence>
<organism evidence="4 5">
    <name type="scientific">Sabulicella glaciei</name>
    <dbReference type="NCBI Taxonomy" id="2984948"/>
    <lineage>
        <taxon>Bacteria</taxon>
        <taxon>Pseudomonadati</taxon>
        <taxon>Pseudomonadota</taxon>
        <taxon>Alphaproteobacteria</taxon>
        <taxon>Acetobacterales</taxon>
        <taxon>Acetobacteraceae</taxon>
        <taxon>Sabulicella</taxon>
    </lineage>
</organism>
<dbReference type="Proteomes" id="UP001526430">
    <property type="component" value="Unassembled WGS sequence"/>
</dbReference>
<evidence type="ECO:0000313" key="4">
    <source>
        <dbReference type="EMBL" id="MCW8084061.1"/>
    </source>
</evidence>
<evidence type="ECO:0000313" key="5">
    <source>
        <dbReference type="Proteomes" id="UP001526430"/>
    </source>
</evidence>
<dbReference type="Pfam" id="PF25853">
    <property type="entry name" value="DUF6311_C"/>
    <property type="match status" value="1"/>
</dbReference>
<evidence type="ECO:0000259" key="3">
    <source>
        <dbReference type="Pfam" id="PF25853"/>
    </source>
</evidence>